<name>R4K1E3_CLOPA</name>
<keyword evidence="1" id="KW-0472">Membrane</keyword>
<evidence type="ECO:0000313" key="2">
    <source>
        <dbReference type="EMBL" id="AGK96917.1"/>
    </source>
</evidence>
<sequence>MLKKYEILLTVVFMGIFAGIYLYVYGEISREASMAIFFLGMLSLLSFATSDNDLEKSVYDLQNIEMQ</sequence>
<accession>R4K1E3</accession>
<evidence type="ECO:0000313" key="3">
    <source>
        <dbReference type="Proteomes" id="UP000013523"/>
    </source>
</evidence>
<dbReference type="Proteomes" id="UP000013523">
    <property type="component" value="Chromosome"/>
</dbReference>
<feature type="transmembrane region" description="Helical" evidence="1">
    <location>
        <begin position="7"/>
        <end position="26"/>
    </location>
</feature>
<keyword evidence="1" id="KW-1133">Transmembrane helix</keyword>
<dbReference type="HOGENOM" id="CLU_2804905_0_0_9"/>
<dbReference type="PATRIC" id="fig|86416.3.peg.1999"/>
<keyword evidence="1" id="KW-0812">Transmembrane</keyword>
<gene>
    <name evidence="2" type="ORF">Clopa_2027</name>
</gene>
<dbReference type="AlphaFoldDB" id="R4K1E3"/>
<dbReference type="KEGG" id="cpas:Clopa_2027"/>
<organism evidence="2 3">
    <name type="scientific">Clostridium pasteurianum BC1</name>
    <dbReference type="NCBI Taxonomy" id="86416"/>
    <lineage>
        <taxon>Bacteria</taxon>
        <taxon>Bacillati</taxon>
        <taxon>Bacillota</taxon>
        <taxon>Clostridia</taxon>
        <taxon>Eubacteriales</taxon>
        <taxon>Clostridiaceae</taxon>
        <taxon>Clostridium</taxon>
    </lineage>
</organism>
<evidence type="ECO:0000256" key="1">
    <source>
        <dbReference type="SAM" id="Phobius"/>
    </source>
</evidence>
<protein>
    <submittedName>
        <fullName evidence="2">Uncharacterized protein</fullName>
    </submittedName>
</protein>
<dbReference type="RefSeq" id="WP_015615225.1">
    <property type="nucleotide sequence ID" value="NC_021182.1"/>
</dbReference>
<reference evidence="2 3" key="1">
    <citation type="submission" date="2012-01" db="EMBL/GenBank/DDBJ databases">
        <title>Complete sequence of chromosome of Clostridium pasteurianum BC1.</title>
        <authorList>
            <consortium name="US DOE Joint Genome Institute"/>
            <person name="Lucas S."/>
            <person name="Han J."/>
            <person name="Lapidus A."/>
            <person name="Cheng J.-F."/>
            <person name="Goodwin L."/>
            <person name="Pitluck S."/>
            <person name="Peters L."/>
            <person name="Mikhailova N."/>
            <person name="Teshima H."/>
            <person name="Detter J.C."/>
            <person name="Han C."/>
            <person name="Tapia R."/>
            <person name="Land M."/>
            <person name="Hauser L."/>
            <person name="Kyrpides N."/>
            <person name="Ivanova N."/>
            <person name="Pagani I."/>
            <person name="Dunn J."/>
            <person name="Taghavi S."/>
            <person name="Francis A."/>
            <person name="van der Lelie D."/>
            <person name="Woyke T."/>
        </authorList>
    </citation>
    <scope>NUCLEOTIDE SEQUENCE [LARGE SCALE GENOMIC DNA]</scope>
    <source>
        <strain evidence="2 3">BC1</strain>
    </source>
</reference>
<dbReference type="EMBL" id="CP003261">
    <property type="protein sequence ID" value="AGK96917.1"/>
    <property type="molecule type" value="Genomic_DNA"/>
</dbReference>
<dbReference type="OrthoDB" id="1918624at2"/>
<proteinExistence type="predicted"/>
<keyword evidence="3" id="KW-1185">Reference proteome</keyword>
<dbReference type="eggNOG" id="ENOG50327W9">
    <property type="taxonomic scope" value="Bacteria"/>
</dbReference>